<feature type="transmembrane region" description="Helical" evidence="8">
    <location>
        <begin position="310"/>
        <end position="327"/>
    </location>
</feature>
<keyword evidence="6 8" id="KW-1133">Transmembrane helix</keyword>
<keyword evidence="5 8" id="KW-0812">Transmembrane</keyword>
<keyword evidence="2" id="KW-1003">Cell membrane</keyword>
<feature type="transmembrane region" description="Helical" evidence="8">
    <location>
        <begin position="433"/>
        <end position="452"/>
    </location>
</feature>
<gene>
    <name evidence="10" type="ORF">DCR58_02365</name>
</gene>
<dbReference type="PANTHER" id="PTHR33908:SF3">
    <property type="entry name" value="UNDECAPRENYL PHOSPHATE-ALPHA-4-AMINO-4-DEOXY-L-ARABINOSE ARABINOSYL TRANSFERASE"/>
    <property type="match status" value="1"/>
</dbReference>
<feature type="transmembrane region" description="Helical" evidence="8">
    <location>
        <begin position="333"/>
        <end position="351"/>
    </location>
</feature>
<feature type="transmembrane region" description="Helical" evidence="8">
    <location>
        <begin position="405"/>
        <end position="426"/>
    </location>
</feature>
<feature type="transmembrane region" description="Helical" evidence="8">
    <location>
        <begin position="219"/>
        <end position="241"/>
    </location>
</feature>
<dbReference type="GO" id="GO:0009103">
    <property type="term" value="P:lipopolysaccharide biosynthetic process"/>
    <property type="evidence" value="ECO:0007669"/>
    <property type="project" value="TreeGrafter"/>
</dbReference>
<feature type="transmembrane region" description="Helical" evidence="8">
    <location>
        <begin position="146"/>
        <end position="166"/>
    </location>
</feature>
<comment type="caution">
    <text evidence="10">The sequence shown here is derived from an EMBL/GenBank/DDBJ whole genome shotgun (WGS) entry which is preliminary data.</text>
</comment>
<dbReference type="EMBL" id="DMUP01000048">
    <property type="protein sequence ID" value="HAR55612.1"/>
    <property type="molecule type" value="Genomic_DNA"/>
</dbReference>
<evidence type="ECO:0000256" key="5">
    <source>
        <dbReference type="ARBA" id="ARBA00022692"/>
    </source>
</evidence>
<accession>A0A348WM50</accession>
<dbReference type="InterPro" id="IPR038731">
    <property type="entry name" value="RgtA/B/C-like"/>
</dbReference>
<evidence type="ECO:0000259" key="9">
    <source>
        <dbReference type="Pfam" id="PF13231"/>
    </source>
</evidence>
<organism evidence="10 11">
    <name type="scientific">Idiomarina baltica</name>
    <dbReference type="NCBI Taxonomy" id="190892"/>
    <lineage>
        <taxon>Bacteria</taxon>
        <taxon>Pseudomonadati</taxon>
        <taxon>Pseudomonadota</taxon>
        <taxon>Gammaproteobacteria</taxon>
        <taxon>Alteromonadales</taxon>
        <taxon>Idiomarinaceae</taxon>
        <taxon>Idiomarina</taxon>
    </lineage>
</organism>
<dbReference type="GO" id="GO:0016763">
    <property type="term" value="F:pentosyltransferase activity"/>
    <property type="evidence" value="ECO:0007669"/>
    <property type="project" value="TreeGrafter"/>
</dbReference>
<keyword evidence="3" id="KW-0328">Glycosyltransferase</keyword>
<dbReference type="STRING" id="314276.OS145_01412"/>
<dbReference type="Proteomes" id="UP000262878">
    <property type="component" value="Unassembled WGS sequence"/>
</dbReference>
<feature type="transmembrane region" description="Helical" evidence="8">
    <location>
        <begin position="178"/>
        <end position="207"/>
    </location>
</feature>
<feature type="transmembrane region" description="Helical" evidence="8">
    <location>
        <begin position="363"/>
        <end position="385"/>
    </location>
</feature>
<dbReference type="GO" id="GO:0005886">
    <property type="term" value="C:plasma membrane"/>
    <property type="evidence" value="ECO:0007669"/>
    <property type="project" value="UniProtKB-SubCell"/>
</dbReference>
<evidence type="ECO:0000256" key="1">
    <source>
        <dbReference type="ARBA" id="ARBA00004651"/>
    </source>
</evidence>
<dbReference type="PANTHER" id="PTHR33908">
    <property type="entry name" value="MANNOSYLTRANSFERASE YKCB-RELATED"/>
    <property type="match status" value="1"/>
</dbReference>
<dbReference type="GO" id="GO:0010041">
    <property type="term" value="P:response to iron(III) ion"/>
    <property type="evidence" value="ECO:0007669"/>
    <property type="project" value="TreeGrafter"/>
</dbReference>
<feature type="transmembrane region" description="Helical" evidence="8">
    <location>
        <begin position="275"/>
        <end position="298"/>
    </location>
</feature>
<reference evidence="10 11" key="1">
    <citation type="journal article" date="2018" name="Nat. Biotechnol.">
        <title>A standardized bacterial taxonomy based on genome phylogeny substantially revises the tree of life.</title>
        <authorList>
            <person name="Parks D.H."/>
            <person name="Chuvochina M."/>
            <person name="Waite D.W."/>
            <person name="Rinke C."/>
            <person name="Skarshewski A."/>
            <person name="Chaumeil P.A."/>
            <person name="Hugenholtz P."/>
        </authorList>
    </citation>
    <scope>NUCLEOTIDE SEQUENCE [LARGE SCALE GENOMIC DNA]</scope>
    <source>
        <strain evidence="10">UBA9360</strain>
    </source>
</reference>
<evidence type="ECO:0000313" key="11">
    <source>
        <dbReference type="Proteomes" id="UP000262878"/>
    </source>
</evidence>
<evidence type="ECO:0000256" key="7">
    <source>
        <dbReference type="ARBA" id="ARBA00023136"/>
    </source>
</evidence>
<feature type="transmembrane region" description="Helical" evidence="8">
    <location>
        <begin position="20"/>
        <end position="37"/>
    </location>
</feature>
<sequence length="576" mass="65712">MKWLDAFEQRLSSERTGEFLFWLLVVAALLIFSGLGLRSPWPPDEPRFADVAREMVVTGQWFFPARGEEFYPDKPPIFMWAIALCYYLIGNIKIAALLPNALCSLVSLVAVFDISRRIWGMRIARHATLLLLITPQFLIQAKFAQIDAMVACWITLGCYGLLRHFFCGPHWRWYFLGWGFMGLGIITKGVGFLPLLMLLPIAIYHFTQQRLTGSWRWRALLGPIVMLAVVACWLVPMYLIVSQNGSPEYLAYRDNILFKQTGERYVDPWHHFKPWHYFISSVVPAFWLPLSVLLLTQLKTVLQQIKQDPRIAVLFGWVILVIFFFSLSPAKRGVYILPALPMFCIALAAAWPDLSLNRASRWFLRALLTLIITVFTALTYFAAIHHDKLVDKLDNYTQSFQLLDSLAIIFAIIVGAICFACVVLWRKSLWVKYGSAVAIICVTVSWLVYPLAEPLRTPQNVMLTAAAEVDGGELAILDLKEQHLLFSPIPLTHFSYFTGNAEQFRNAWLWINEAPNRYIMAPDNMHFECFDPADGKSLGIAHREHWLLFSAKDAAKSCPAPAKVIRYRSPASDINE</sequence>
<evidence type="ECO:0000256" key="2">
    <source>
        <dbReference type="ARBA" id="ARBA00022475"/>
    </source>
</evidence>
<protein>
    <submittedName>
        <fullName evidence="10">Glycosyl transferase</fullName>
    </submittedName>
</protein>
<evidence type="ECO:0000256" key="6">
    <source>
        <dbReference type="ARBA" id="ARBA00022989"/>
    </source>
</evidence>
<keyword evidence="7 8" id="KW-0472">Membrane</keyword>
<dbReference type="AlphaFoldDB" id="A0A348WM50"/>
<proteinExistence type="predicted"/>
<name>A0A348WM50_9GAMM</name>
<evidence type="ECO:0000256" key="8">
    <source>
        <dbReference type="SAM" id="Phobius"/>
    </source>
</evidence>
<feature type="domain" description="Glycosyltransferase RgtA/B/C/D-like" evidence="9">
    <location>
        <begin position="73"/>
        <end position="233"/>
    </location>
</feature>
<dbReference type="Pfam" id="PF13231">
    <property type="entry name" value="PMT_2"/>
    <property type="match status" value="1"/>
</dbReference>
<comment type="subcellular location">
    <subcellularLocation>
        <location evidence="1">Cell membrane</location>
        <topology evidence="1">Multi-pass membrane protein</topology>
    </subcellularLocation>
</comment>
<evidence type="ECO:0000256" key="4">
    <source>
        <dbReference type="ARBA" id="ARBA00022679"/>
    </source>
</evidence>
<evidence type="ECO:0000256" key="3">
    <source>
        <dbReference type="ARBA" id="ARBA00022676"/>
    </source>
</evidence>
<feature type="transmembrane region" description="Helical" evidence="8">
    <location>
        <begin position="77"/>
        <end position="98"/>
    </location>
</feature>
<evidence type="ECO:0000313" key="10">
    <source>
        <dbReference type="EMBL" id="HAR55612.1"/>
    </source>
</evidence>
<dbReference type="InterPro" id="IPR050297">
    <property type="entry name" value="LipidA_mod_glycosyltrf_83"/>
</dbReference>
<keyword evidence="4 10" id="KW-0808">Transferase</keyword>